<dbReference type="Pfam" id="PF02338">
    <property type="entry name" value="OTU"/>
    <property type="match status" value="1"/>
</dbReference>
<dbReference type="GO" id="GO:0005634">
    <property type="term" value="C:nucleus"/>
    <property type="evidence" value="ECO:0007669"/>
    <property type="project" value="TreeGrafter"/>
</dbReference>
<keyword evidence="6" id="KW-1185">Reference proteome</keyword>
<keyword evidence="3" id="KW-0645">Protease</keyword>
<evidence type="ECO:0000256" key="1">
    <source>
        <dbReference type="ARBA" id="ARBA00000707"/>
    </source>
</evidence>
<keyword evidence="2 3" id="KW-0378">Hydrolase</keyword>
<evidence type="ECO:0000256" key="3">
    <source>
        <dbReference type="RuleBase" id="RU367104"/>
    </source>
</evidence>
<dbReference type="EMBL" id="BTGU01000038">
    <property type="protein sequence ID" value="GMN51587.1"/>
    <property type="molecule type" value="Genomic_DNA"/>
</dbReference>
<proteinExistence type="predicted"/>
<dbReference type="InterPro" id="IPR038765">
    <property type="entry name" value="Papain-like_cys_pep_sf"/>
</dbReference>
<comment type="catalytic activity">
    <reaction evidence="1 3">
        <text>Thiol-dependent hydrolysis of ester, thioester, amide, peptide and isopeptide bonds formed by the C-terminal Gly of ubiquitin (a 76-residue protein attached to proteins as an intracellular targeting signal).</text>
        <dbReference type="EC" id="3.4.19.12"/>
    </reaction>
</comment>
<dbReference type="Gene3D" id="3.90.70.80">
    <property type="match status" value="1"/>
</dbReference>
<dbReference type="SUPFAM" id="SSF54001">
    <property type="entry name" value="Cysteine proteinases"/>
    <property type="match status" value="1"/>
</dbReference>
<protein>
    <recommendedName>
        <fullName evidence="3">Ubiquitin thioesterase OTU</fullName>
        <ecNumber evidence="3">3.4.19.12</ecNumber>
    </recommendedName>
</protein>
<dbReference type="PANTHER" id="PTHR13312">
    <property type="entry name" value="HIV-INDUCED PROTEIN-7-LIKE PROTEASE"/>
    <property type="match status" value="1"/>
</dbReference>
<dbReference type="EC" id="3.4.19.12" evidence="3"/>
<keyword evidence="3" id="KW-0963">Cytoplasm</keyword>
<keyword evidence="3" id="KW-0833">Ubl conjugation pathway</keyword>
<dbReference type="GO" id="GO:0016579">
    <property type="term" value="P:protein deubiquitination"/>
    <property type="evidence" value="ECO:0007669"/>
    <property type="project" value="TreeGrafter"/>
</dbReference>
<dbReference type="GO" id="GO:0030968">
    <property type="term" value="P:endoplasmic reticulum unfolded protein response"/>
    <property type="evidence" value="ECO:0007669"/>
    <property type="project" value="TreeGrafter"/>
</dbReference>
<dbReference type="InterPro" id="IPR003323">
    <property type="entry name" value="OTU_dom"/>
</dbReference>
<reference evidence="5" key="1">
    <citation type="submission" date="2023-07" db="EMBL/GenBank/DDBJ databases">
        <title>draft genome sequence of fig (Ficus carica).</title>
        <authorList>
            <person name="Takahashi T."/>
            <person name="Nishimura K."/>
        </authorList>
    </citation>
    <scope>NUCLEOTIDE SEQUENCE</scope>
</reference>
<dbReference type="GO" id="GO:0005829">
    <property type="term" value="C:cytosol"/>
    <property type="evidence" value="ECO:0007669"/>
    <property type="project" value="TreeGrafter"/>
</dbReference>
<dbReference type="Proteomes" id="UP001187192">
    <property type="component" value="Unassembled WGS sequence"/>
</dbReference>
<dbReference type="AlphaFoldDB" id="A0AA88AED3"/>
<sequence length="103" mass="11704">MEGIVVRRVIPSDNSCLFNAVGYVMDHDKQKASELRQVIAATVASNPEKYSEVFLGKTNNEYCAWILNSEKWGAIKSTSDIRIYNCEKSVYILNDKWVNLTIV</sequence>
<gene>
    <name evidence="5" type="ORF">TIFTF001_020748</name>
</gene>
<evidence type="ECO:0000259" key="4">
    <source>
        <dbReference type="Pfam" id="PF02338"/>
    </source>
</evidence>
<dbReference type="GO" id="GO:0004843">
    <property type="term" value="F:cysteine-type deubiquitinase activity"/>
    <property type="evidence" value="ECO:0007669"/>
    <property type="project" value="UniProtKB-UniRule"/>
</dbReference>
<evidence type="ECO:0000313" key="5">
    <source>
        <dbReference type="EMBL" id="GMN51587.1"/>
    </source>
</evidence>
<keyword evidence="3" id="KW-0788">Thiol protease</keyword>
<comment type="subcellular location">
    <subcellularLocation>
        <location evidence="3">Cytoplasm</location>
    </subcellularLocation>
</comment>
<comment type="caution">
    <text evidence="5">The sequence shown here is derived from an EMBL/GenBank/DDBJ whole genome shotgun (WGS) entry which is preliminary data.</text>
</comment>
<name>A0AA88AED3_FICCA</name>
<comment type="function">
    <text evidence="3">Hydrolase that can remove conjugated ubiquitin from proteins and may therefore play an important regulatory role at the level of protein turnover by preventing degradation.</text>
</comment>
<feature type="domain" description="OTU" evidence="4">
    <location>
        <begin position="11"/>
        <end position="74"/>
    </location>
</feature>
<evidence type="ECO:0000256" key="2">
    <source>
        <dbReference type="ARBA" id="ARBA00022801"/>
    </source>
</evidence>
<dbReference type="GO" id="GO:0036503">
    <property type="term" value="P:ERAD pathway"/>
    <property type="evidence" value="ECO:0007669"/>
    <property type="project" value="TreeGrafter"/>
</dbReference>
<accession>A0AA88AED3</accession>
<dbReference type="PANTHER" id="PTHR13312:SF0">
    <property type="entry name" value="UBIQUITIN THIOESTERASE OTU1"/>
    <property type="match status" value="1"/>
</dbReference>
<organism evidence="5 6">
    <name type="scientific">Ficus carica</name>
    <name type="common">Common fig</name>
    <dbReference type="NCBI Taxonomy" id="3494"/>
    <lineage>
        <taxon>Eukaryota</taxon>
        <taxon>Viridiplantae</taxon>
        <taxon>Streptophyta</taxon>
        <taxon>Embryophyta</taxon>
        <taxon>Tracheophyta</taxon>
        <taxon>Spermatophyta</taxon>
        <taxon>Magnoliopsida</taxon>
        <taxon>eudicotyledons</taxon>
        <taxon>Gunneridae</taxon>
        <taxon>Pentapetalae</taxon>
        <taxon>rosids</taxon>
        <taxon>fabids</taxon>
        <taxon>Rosales</taxon>
        <taxon>Moraceae</taxon>
        <taxon>Ficeae</taxon>
        <taxon>Ficus</taxon>
    </lineage>
</organism>
<evidence type="ECO:0000313" key="6">
    <source>
        <dbReference type="Proteomes" id="UP001187192"/>
    </source>
</evidence>